<protein>
    <submittedName>
        <fullName evidence="2">Unannotated protein</fullName>
    </submittedName>
</protein>
<name>A0A6J6R1W8_9ZZZZ</name>
<gene>
    <name evidence="2" type="ORF">UFOPK2683_00343</name>
</gene>
<dbReference type="EMBL" id="CAEZYK010000011">
    <property type="protein sequence ID" value="CAB4717079.1"/>
    <property type="molecule type" value="Genomic_DNA"/>
</dbReference>
<organism evidence="2">
    <name type="scientific">freshwater metagenome</name>
    <dbReference type="NCBI Taxonomy" id="449393"/>
    <lineage>
        <taxon>unclassified sequences</taxon>
        <taxon>metagenomes</taxon>
        <taxon>ecological metagenomes</taxon>
    </lineage>
</organism>
<dbReference type="InterPro" id="IPR032710">
    <property type="entry name" value="NTF2-like_dom_sf"/>
</dbReference>
<dbReference type="Pfam" id="PF13577">
    <property type="entry name" value="SnoaL_4"/>
    <property type="match status" value="1"/>
</dbReference>
<evidence type="ECO:0000313" key="2">
    <source>
        <dbReference type="EMBL" id="CAB4717079.1"/>
    </source>
</evidence>
<dbReference type="SUPFAM" id="SSF54427">
    <property type="entry name" value="NTF2-like"/>
    <property type="match status" value="1"/>
</dbReference>
<sequence>MSDWSQESIVDRLEIEALVRKYAWAIDHRNFDELDDVFTPDAVLDYTTAGGIKGAYPEVKAWLAGVLPGFPAYQHLVTNTEVTLAGDLASARSAFYNPMGHDRPDKTRAYFFCGGEYHDQLIRTESGWRISNRFEQTVWMDGEFPGALPA</sequence>
<reference evidence="2" key="1">
    <citation type="submission" date="2020-05" db="EMBL/GenBank/DDBJ databases">
        <authorList>
            <person name="Chiriac C."/>
            <person name="Salcher M."/>
            <person name="Ghai R."/>
            <person name="Kavagutti S V."/>
        </authorList>
    </citation>
    <scope>NUCLEOTIDE SEQUENCE</scope>
</reference>
<evidence type="ECO:0000259" key="1">
    <source>
        <dbReference type="Pfam" id="PF13577"/>
    </source>
</evidence>
<proteinExistence type="predicted"/>
<dbReference type="Gene3D" id="3.10.450.50">
    <property type="match status" value="1"/>
</dbReference>
<feature type="domain" description="SnoaL-like" evidence="1">
    <location>
        <begin position="9"/>
        <end position="133"/>
    </location>
</feature>
<accession>A0A6J6R1W8</accession>
<dbReference type="AlphaFoldDB" id="A0A6J6R1W8"/>
<dbReference type="InterPro" id="IPR037401">
    <property type="entry name" value="SnoaL-like"/>
</dbReference>